<dbReference type="Gene3D" id="3.90.550.10">
    <property type="entry name" value="Spore Coat Polysaccharide Biosynthesis Protein SpsA, Chain A"/>
    <property type="match status" value="1"/>
</dbReference>
<evidence type="ECO:0000256" key="1">
    <source>
        <dbReference type="ARBA" id="ARBA00022676"/>
    </source>
</evidence>
<comment type="caution">
    <text evidence="4">The sequence shown here is derived from an EMBL/GenBank/DDBJ whole genome shotgun (WGS) entry which is preliminary data.</text>
</comment>
<dbReference type="GO" id="GO:0016757">
    <property type="term" value="F:glycosyltransferase activity"/>
    <property type="evidence" value="ECO:0007669"/>
    <property type="project" value="UniProtKB-KW"/>
</dbReference>
<dbReference type="InterPro" id="IPR029044">
    <property type="entry name" value="Nucleotide-diphossugar_trans"/>
</dbReference>
<feature type="domain" description="Glycosyltransferase 2-like" evidence="3">
    <location>
        <begin position="15"/>
        <end position="143"/>
    </location>
</feature>
<proteinExistence type="predicted"/>
<dbReference type="PANTHER" id="PTHR22916:SF51">
    <property type="entry name" value="GLYCOSYLTRANSFERASE EPSH-RELATED"/>
    <property type="match status" value="1"/>
</dbReference>
<dbReference type="AlphaFoldDB" id="A0A2T3FV52"/>
<dbReference type="PANTHER" id="PTHR22916">
    <property type="entry name" value="GLYCOSYLTRANSFERASE"/>
    <property type="match status" value="1"/>
</dbReference>
<sequence>MKQMDKKDGMSKTVTVVIPIYNVEKYLNRCIESVVGQTYKNLEIILVDDESPDNCPQICESWKNRDNRIKVVHKKNAGLGYARNTGIDCATGEYICFVDSDDYIATDMVEKTYKCAEQYNADIVMYGYNVVDSNGKKVKECIPKPYKTFYKNEEIQNYVLPNMIATDPNAGDEFWMSVCGGLFSMRLINGANWRLVSERDIISEDVYSLLQLYNSVKSVAFLAEPFYYYCTNMGSLTHTLRVDRYERIKDFYDRAINECENLGYSEEIKLRLSKPYMDNTMAALKMVLQSDLMAKQKKDMFMDIVKDEHLHRVIKNVDMKKMTLKKRLFWLAVKYKIYYMSYSMVGMRI</sequence>
<accession>A0A2T3FV52</accession>
<dbReference type="CDD" id="cd00761">
    <property type="entry name" value="Glyco_tranf_GTA_type"/>
    <property type="match status" value="1"/>
</dbReference>
<dbReference type="EMBL" id="PYLO01000001">
    <property type="protein sequence ID" value="PST39129.1"/>
    <property type="molecule type" value="Genomic_DNA"/>
</dbReference>
<organism evidence="4 5">
    <name type="scientific">Clostridium fessum</name>
    <dbReference type="NCBI Taxonomy" id="2126740"/>
    <lineage>
        <taxon>Bacteria</taxon>
        <taxon>Bacillati</taxon>
        <taxon>Bacillota</taxon>
        <taxon>Clostridia</taxon>
        <taxon>Eubacteriales</taxon>
        <taxon>Clostridiaceae</taxon>
        <taxon>Clostridium</taxon>
    </lineage>
</organism>
<reference evidence="4 5" key="1">
    <citation type="submission" date="2018-03" db="EMBL/GenBank/DDBJ databases">
        <title>Lachnoclostridium SNUG30386 gen.nov., sp.nov., isolated from human faeces.</title>
        <authorList>
            <person name="Seo B."/>
            <person name="Jeon K."/>
            <person name="Ko G."/>
        </authorList>
    </citation>
    <scope>NUCLEOTIDE SEQUENCE [LARGE SCALE GENOMIC DNA]</scope>
    <source>
        <strain evidence="4 5">SNUG30386</strain>
    </source>
</reference>
<keyword evidence="5" id="KW-1185">Reference proteome</keyword>
<evidence type="ECO:0000259" key="3">
    <source>
        <dbReference type="Pfam" id="PF00535"/>
    </source>
</evidence>
<gene>
    <name evidence="4" type="ORF">C7U56_04255</name>
</gene>
<dbReference type="Pfam" id="PF00535">
    <property type="entry name" value="Glycos_transf_2"/>
    <property type="match status" value="1"/>
</dbReference>
<dbReference type="SUPFAM" id="SSF53448">
    <property type="entry name" value="Nucleotide-diphospho-sugar transferases"/>
    <property type="match status" value="1"/>
</dbReference>
<dbReference type="Proteomes" id="UP000241048">
    <property type="component" value="Unassembled WGS sequence"/>
</dbReference>
<name>A0A2T3FV52_9CLOT</name>
<evidence type="ECO:0000256" key="2">
    <source>
        <dbReference type="ARBA" id="ARBA00022679"/>
    </source>
</evidence>
<evidence type="ECO:0000313" key="4">
    <source>
        <dbReference type="EMBL" id="PST39129.1"/>
    </source>
</evidence>
<evidence type="ECO:0000313" key="5">
    <source>
        <dbReference type="Proteomes" id="UP000241048"/>
    </source>
</evidence>
<protein>
    <recommendedName>
        <fullName evidence="3">Glycosyltransferase 2-like domain-containing protein</fullName>
    </recommendedName>
</protein>
<dbReference type="InterPro" id="IPR001173">
    <property type="entry name" value="Glyco_trans_2-like"/>
</dbReference>
<keyword evidence="1" id="KW-0328">Glycosyltransferase</keyword>
<keyword evidence="2" id="KW-0808">Transferase</keyword>